<dbReference type="Proteomes" id="UP000635387">
    <property type="component" value="Unassembled WGS sequence"/>
</dbReference>
<reference evidence="2" key="1">
    <citation type="journal article" date="2019" name="Int. J. Syst. Evol. Microbiol.">
        <title>The Global Catalogue of Microorganisms (GCM) 10K type strain sequencing project: providing services to taxonomists for standard genome sequencing and annotation.</title>
        <authorList>
            <consortium name="The Broad Institute Genomics Platform"/>
            <consortium name="The Broad Institute Genome Sequencing Center for Infectious Disease"/>
            <person name="Wu L."/>
            <person name="Ma J."/>
        </authorList>
    </citation>
    <scope>NUCLEOTIDE SEQUENCE [LARGE SCALE GENOMIC DNA]</scope>
    <source>
        <strain evidence="2">CGMCC 4.7683</strain>
    </source>
</reference>
<dbReference type="EMBL" id="BNAY01000003">
    <property type="protein sequence ID" value="GHH18044.1"/>
    <property type="molecule type" value="Genomic_DNA"/>
</dbReference>
<protein>
    <recommendedName>
        <fullName evidence="3">Prevent-host-death protein</fullName>
    </recommendedName>
</protein>
<sequence>MSGDRPREVELFGPLTASLVQALPEIERRLDRRITVVGGLAVLSRLGSAAHRVTTDVDTVNRRLGGEPGQLDVLLATGATAVDGAGAMVATPTGDVRVDVLEVSEDQLNDLPGDPTDRLYVLSHDWALRSATPLHIRAAGGGTTSEHTVHVAEPGPLIATKLQALPNRASVKEATDLLDIVRLALDDETGSVVRAQLSAADVLLKQDAALHVERWFGTAAERSLRLIRTTPSGSDTTPDTVALVGELLLTSLTG</sequence>
<comment type="caution">
    <text evidence="1">The sequence shown here is derived from an EMBL/GenBank/DDBJ whole genome shotgun (WGS) entry which is preliminary data.</text>
</comment>
<evidence type="ECO:0000313" key="2">
    <source>
        <dbReference type="Proteomes" id="UP000635387"/>
    </source>
</evidence>
<keyword evidence="2" id="KW-1185">Reference proteome</keyword>
<name>A0ABQ3LKA9_9PSEU</name>
<gene>
    <name evidence="1" type="ORF">GCM10017790_35730</name>
</gene>
<proteinExistence type="predicted"/>
<evidence type="ECO:0008006" key="3">
    <source>
        <dbReference type="Google" id="ProtNLM"/>
    </source>
</evidence>
<accession>A0ABQ3LKA9</accession>
<organism evidence="1 2">
    <name type="scientific">Amycolatopsis oliviviridis</name>
    <dbReference type="NCBI Taxonomy" id="1471590"/>
    <lineage>
        <taxon>Bacteria</taxon>
        <taxon>Bacillati</taxon>
        <taxon>Actinomycetota</taxon>
        <taxon>Actinomycetes</taxon>
        <taxon>Pseudonocardiales</taxon>
        <taxon>Pseudonocardiaceae</taxon>
        <taxon>Amycolatopsis</taxon>
    </lineage>
</organism>
<evidence type="ECO:0000313" key="1">
    <source>
        <dbReference type="EMBL" id="GHH18044.1"/>
    </source>
</evidence>
<dbReference type="RefSeq" id="WP_191255575.1">
    <property type="nucleotide sequence ID" value="NZ_BNAY01000003.1"/>
</dbReference>